<evidence type="ECO:0000313" key="1">
    <source>
        <dbReference type="EMBL" id="SEK59514.1"/>
    </source>
</evidence>
<accession>A0A1H7IAZ5</accession>
<name>A0A1H7IAZ5_9RHOB</name>
<dbReference type="AlphaFoldDB" id="A0A1H7IAZ5"/>
<sequence>MAHIIVFGNEKGGSGKSTTCMHTATALVRSGLRVGALDLDLRQRTFTRYLENRIEYGARHDTTLPTPVVMGLPKVDRTDLAEGENPFDKSLGLAVAELEETCDFIVIDCPGSHTRLSQVAHSLADTLVTPLNDSFVDFDLLARVDADTGKIIGPSVYSEMVWHARQLRAKAGLKPIDWIVLRNRLGAQEMHNKRKMGQALEDLSKRIGFRVAPGFTERVIFRELFPRGMTLLDLKDIGIANLNLSNIAARQEVRDLIRALNLPDVDVAI</sequence>
<proteinExistence type="predicted"/>
<protein>
    <submittedName>
        <fullName evidence="1">Chromosome partitioning protein</fullName>
    </submittedName>
</protein>
<gene>
    <name evidence="1" type="ORF">SAMN04488526_0978</name>
</gene>
<dbReference type="CDD" id="cd02042">
    <property type="entry name" value="ParAB_family"/>
    <property type="match status" value="1"/>
</dbReference>
<dbReference type="RefSeq" id="WP_092760257.1">
    <property type="nucleotide sequence ID" value="NZ_FNZQ01000001.1"/>
</dbReference>
<organism evidence="1 2">
    <name type="scientific">Jannaschia helgolandensis</name>
    <dbReference type="NCBI Taxonomy" id="188906"/>
    <lineage>
        <taxon>Bacteria</taxon>
        <taxon>Pseudomonadati</taxon>
        <taxon>Pseudomonadota</taxon>
        <taxon>Alphaproteobacteria</taxon>
        <taxon>Rhodobacterales</taxon>
        <taxon>Roseobacteraceae</taxon>
        <taxon>Jannaschia</taxon>
    </lineage>
</organism>
<dbReference type="OrthoDB" id="13869at2"/>
<dbReference type="EMBL" id="FNZQ01000001">
    <property type="protein sequence ID" value="SEK59514.1"/>
    <property type="molecule type" value="Genomic_DNA"/>
</dbReference>
<dbReference type="PANTHER" id="PTHR13696">
    <property type="entry name" value="P-LOOP CONTAINING NUCLEOSIDE TRIPHOSPHATE HYDROLASE"/>
    <property type="match status" value="1"/>
</dbReference>
<dbReference type="InterPro" id="IPR027417">
    <property type="entry name" value="P-loop_NTPase"/>
</dbReference>
<evidence type="ECO:0000313" key="2">
    <source>
        <dbReference type="Proteomes" id="UP000199283"/>
    </source>
</evidence>
<reference evidence="1 2" key="1">
    <citation type="submission" date="2016-10" db="EMBL/GenBank/DDBJ databases">
        <authorList>
            <person name="de Groot N.N."/>
        </authorList>
    </citation>
    <scope>NUCLEOTIDE SEQUENCE [LARGE SCALE GENOMIC DNA]</scope>
    <source>
        <strain evidence="1 2">DSM 14858</strain>
    </source>
</reference>
<dbReference type="InterPro" id="IPR050678">
    <property type="entry name" value="DNA_Partitioning_ATPase"/>
</dbReference>
<dbReference type="Pfam" id="PF09140">
    <property type="entry name" value="MipZ"/>
    <property type="match status" value="1"/>
</dbReference>
<dbReference type="Gene3D" id="3.40.50.300">
    <property type="entry name" value="P-loop containing nucleotide triphosphate hydrolases"/>
    <property type="match status" value="1"/>
</dbReference>
<dbReference type="SUPFAM" id="SSF52540">
    <property type="entry name" value="P-loop containing nucleoside triphosphate hydrolases"/>
    <property type="match status" value="1"/>
</dbReference>
<dbReference type="STRING" id="188906.SAMN04488526_0978"/>
<dbReference type="InterPro" id="IPR015223">
    <property type="entry name" value="MipZ"/>
</dbReference>
<dbReference type="PANTHER" id="PTHR13696:SF96">
    <property type="entry name" value="COBQ_COBB_MIND_PARA NUCLEOTIDE BINDING DOMAIN-CONTAINING PROTEIN"/>
    <property type="match status" value="1"/>
</dbReference>
<keyword evidence="2" id="KW-1185">Reference proteome</keyword>
<dbReference type="Proteomes" id="UP000199283">
    <property type="component" value="Unassembled WGS sequence"/>
</dbReference>